<keyword evidence="4" id="KW-0946">Virion</keyword>
<proteinExistence type="predicted"/>
<keyword evidence="2" id="KW-0945">Host-virus interaction</keyword>
<dbReference type="GO" id="GO:0007155">
    <property type="term" value="P:cell adhesion"/>
    <property type="evidence" value="ECO:0007669"/>
    <property type="project" value="InterPro"/>
</dbReference>
<protein>
    <submittedName>
        <fullName evidence="6">Fiber protein</fullName>
    </submittedName>
</protein>
<dbReference type="GO" id="GO:0044423">
    <property type="term" value="C:virion component"/>
    <property type="evidence" value="ECO:0007669"/>
    <property type="project" value="UniProtKB-KW"/>
</dbReference>
<dbReference type="Gene3D" id="2.60.90.10">
    <property type="entry name" value="Adenovirus pIV-related, attachment domain"/>
    <property type="match status" value="1"/>
</dbReference>
<dbReference type="GO" id="GO:0019062">
    <property type="term" value="P:virion attachment to host cell"/>
    <property type="evidence" value="ECO:0007669"/>
    <property type="project" value="UniProtKB-KW"/>
</dbReference>
<keyword evidence="5" id="KW-1160">Virus entry into host cell</keyword>
<reference evidence="6 7" key="1">
    <citation type="submission" date="2014-05" db="EMBL/GenBank/DDBJ databases">
        <authorList>
            <person name="Liu W."/>
            <person name="Tong Y."/>
            <person name="Huang Y."/>
            <person name="Huang D."/>
            <person name="Xu X."/>
            <person name="Wang W."/>
            <person name="Lu Q."/>
            <person name="Fan H."/>
            <person name="An X."/>
        </authorList>
    </citation>
    <scope>NUCLEOTIDE SEQUENCE [LARGE SCALE GENOMIC DNA]</scope>
    <source>
        <strain evidence="6">Hebei/BD6729/2013</strain>
    </source>
</reference>
<sequence length="50" mass="5738">MLNQRAIRADTSYCIRITWSWNTGDAPEGQTSATTLVTSPFTFHYIREDD</sequence>
<dbReference type="Proteomes" id="UP000162444">
    <property type="component" value="Segment"/>
</dbReference>
<keyword evidence="3" id="KW-1161">Viral attachment to host cell</keyword>
<dbReference type="EMBL" id="KJ883521">
    <property type="protein sequence ID" value="AIE89178.1"/>
    <property type="molecule type" value="Genomic_DNA"/>
</dbReference>
<evidence type="ECO:0000256" key="4">
    <source>
        <dbReference type="ARBA" id="ARBA00022844"/>
    </source>
</evidence>
<name>A0A075FHE9_9ADEN</name>
<dbReference type="InterPro" id="IPR008982">
    <property type="entry name" value="Adenovirus_pIV-like_att"/>
</dbReference>
<evidence type="ECO:0000256" key="1">
    <source>
        <dbReference type="ARBA" id="ARBA00004328"/>
    </source>
</evidence>
<dbReference type="GO" id="GO:0046718">
    <property type="term" value="P:symbiont entry into host cell"/>
    <property type="evidence" value="ECO:0007669"/>
    <property type="project" value="UniProtKB-KW"/>
</dbReference>
<comment type="subcellular location">
    <subcellularLocation>
        <location evidence="1">Virion</location>
    </subcellularLocation>
</comment>
<organism evidence="6 7">
    <name type="scientific">Human adenovirus 55</name>
    <dbReference type="NCBI Taxonomy" id="714978"/>
    <lineage>
        <taxon>Viruses</taxon>
        <taxon>Varidnaviria</taxon>
        <taxon>Bamfordvirae</taxon>
        <taxon>Preplasmiviricota</taxon>
        <taxon>Polisuviricotina</taxon>
        <taxon>Pharingeaviricetes</taxon>
        <taxon>Rowavirales</taxon>
        <taxon>Adenoviridae</taxon>
        <taxon>Mastadenovirus</taxon>
        <taxon>Mastadenovirus blackbeardi</taxon>
        <taxon>Human mastadenovirus B</taxon>
    </lineage>
</organism>
<evidence type="ECO:0000313" key="7">
    <source>
        <dbReference type="Proteomes" id="UP000162444"/>
    </source>
</evidence>
<evidence type="ECO:0000256" key="2">
    <source>
        <dbReference type="ARBA" id="ARBA00022581"/>
    </source>
</evidence>
<evidence type="ECO:0000313" key="6">
    <source>
        <dbReference type="EMBL" id="AIE89178.1"/>
    </source>
</evidence>
<evidence type="ECO:0000256" key="5">
    <source>
        <dbReference type="ARBA" id="ARBA00023296"/>
    </source>
</evidence>
<evidence type="ECO:0000256" key="3">
    <source>
        <dbReference type="ARBA" id="ARBA00022804"/>
    </source>
</evidence>
<dbReference type="SUPFAM" id="SSF49835">
    <property type="entry name" value="Virus attachment protein globular domain"/>
    <property type="match status" value="1"/>
</dbReference>
<accession>A0A075FHE9</accession>